<organism evidence="1 2">
    <name type="scientific">Necator americanus</name>
    <name type="common">Human hookworm</name>
    <dbReference type="NCBI Taxonomy" id="51031"/>
    <lineage>
        <taxon>Eukaryota</taxon>
        <taxon>Metazoa</taxon>
        <taxon>Ecdysozoa</taxon>
        <taxon>Nematoda</taxon>
        <taxon>Chromadorea</taxon>
        <taxon>Rhabditida</taxon>
        <taxon>Rhabditina</taxon>
        <taxon>Rhabditomorpha</taxon>
        <taxon>Strongyloidea</taxon>
        <taxon>Ancylostomatidae</taxon>
        <taxon>Bunostominae</taxon>
        <taxon>Necator</taxon>
    </lineage>
</organism>
<protein>
    <submittedName>
        <fullName evidence="1">Uncharacterized protein</fullName>
    </submittedName>
</protein>
<sequence length="60" mass="6358">MRKVAQKLGCAPKCHDSLVALHDKNGQGYCSPRLATTSRAPIPTNWRVGCLPSEAPSAPA</sequence>
<evidence type="ECO:0000313" key="2">
    <source>
        <dbReference type="Proteomes" id="UP000053676"/>
    </source>
</evidence>
<reference evidence="2" key="1">
    <citation type="journal article" date="2014" name="Nat. Genet.">
        <title>Genome of the human hookworm Necator americanus.</title>
        <authorList>
            <person name="Tang Y.T."/>
            <person name="Gao X."/>
            <person name="Rosa B.A."/>
            <person name="Abubucker S."/>
            <person name="Hallsworth-Pepin K."/>
            <person name="Martin J."/>
            <person name="Tyagi R."/>
            <person name="Heizer E."/>
            <person name="Zhang X."/>
            <person name="Bhonagiri-Palsikar V."/>
            <person name="Minx P."/>
            <person name="Warren W.C."/>
            <person name="Wang Q."/>
            <person name="Zhan B."/>
            <person name="Hotez P.J."/>
            <person name="Sternberg P.W."/>
            <person name="Dougall A."/>
            <person name="Gaze S.T."/>
            <person name="Mulvenna J."/>
            <person name="Sotillo J."/>
            <person name="Ranganathan S."/>
            <person name="Rabelo E.M."/>
            <person name="Wilson R.K."/>
            <person name="Felgner P.L."/>
            <person name="Bethony J."/>
            <person name="Hawdon J.M."/>
            <person name="Gasser R.B."/>
            <person name="Loukas A."/>
            <person name="Mitreva M."/>
        </authorList>
    </citation>
    <scope>NUCLEOTIDE SEQUENCE [LARGE SCALE GENOMIC DNA]</scope>
</reference>
<name>W2T2K8_NECAM</name>
<keyword evidence="2" id="KW-1185">Reference proteome</keyword>
<dbReference type="AlphaFoldDB" id="W2T2K8"/>
<accession>W2T2K8</accession>
<dbReference type="KEGG" id="nai:NECAME_11807"/>
<gene>
    <name evidence="1" type="ORF">NECAME_11807</name>
</gene>
<proteinExistence type="predicted"/>
<dbReference type="EMBL" id="KI660239">
    <property type="protein sequence ID" value="ETN76240.1"/>
    <property type="molecule type" value="Genomic_DNA"/>
</dbReference>
<evidence type="ECO:0000313" key="1">
    <source>
        <dbReference type="EMBL" id="ETN76240.1"/>
    </source>
</evidence>
<dbReference type="Proteomes" id="UP000053676">
    <property type="component" value="Unassembled WGS sequence"/>
</dbReference>